<organism evidence="2 3">
    <name type="scientific">Cupriavidus respiraculi</name>
    <dbReference type="NCBI Taxonomy" id="195930"/>
    <lineage>
        <taxon>Bacteria</taxon>
        <taxon>Pseudomonadati</taxon>
        <taxon>Pseudomonadota</taxon>
        <taxon>Betaproteobacteria</taxon>
        <taxon>Burkholderiales</taxon>
        <taxon>Burkholderiaceae</taxon>
        <taxon>Cupriavidus</taxon>
    </lineage>
</organism>
<accession>A0ABN7YFX7</accession>
<dbReference type="NCBIfam" id="NF047498">
    <property type="entry name" value="LIC_12616_fam"/>
    <property type="match status" value="1"/>
</dbReference>
<dbReference type="InterPro" id="IPR057087">
    <property type="entry name" value="Gp12-like"/>
</dbReference>
<reference evidence="2 3" key="1">
    <citation type="submission" date="2021-08" db="EMBL/GenBank/DDBJ databases">
        <authorList>
            <person name="Peeters C."/>
        </authorList>
    </citation>
    <scope>NUCLEOTIDE SEQUENCE [LARGE SCALE GENOMIC DNA]</scope>
    <source>
        <strain evidence="2 3">LMG 21510</strain>
    </source>
</reference>
<dbReference type="Pfam" id="PF23961">
    <property type="entry name" value="Phage_tail_terminator_9"/>
    <property type="match status" value="1"/>
</dbReference>
<comment type="caution">
    <text evidence="2">The sequence shown here is derived from an EMBL/GenBank/DDBJ whole genome shotgun (WGS) entry which is preliminary data.</text>
</comment>
<gene>
    <name evidence="2" type="ORF">LMG21510_01927</name>
</gene>
<proteinExistence type="predicted"/>
<protein>
    <recommendedName>
        <fullName evidence="1">Phage neck terminator protein gp12-like domain-containing protein</fullName>
    </recommendedName>
</protein>
<dbReference type="EMBL" id="CAJZAH010000002">
    <property type="protein sequence ID" value="CAG9172295.1"/>
    <property type="molecule type" value="Genomic_DNA"/>
</dbReference>
<keyword evidence="3" id="KW-1185">Reference proteome</keyword>
<sequence length="158" mass="17135">MTPEQAIYELIANEAAVPVIFAERDAAPPKPYIALKLQESTRLPPHLGPVAPNGVRAASSHRDALIQLTYLGADGMEAMDTLTQRLQMERALVRADALDLAVFAVGKAEQVPLLLDDGTFEPRTRIEVGVRYTVMLEEDVGLIETVNADGTTAEGERP</sequence>
<dbReference type="Proteomes" id="UP000721236">
    <property type="component" value="Unassembled WGS sequence"/>
</dbReference>
<evidence type="ECO:0000313" key="3">
    <source>
        <dbReference type="Proteomes" id="UP000721236"/>
    </source>
</evidence>
<evidence type="ECO:0000313" key="2">
    <source>
        <dbReference type="EMBL" id="CAG9172295.1"/>
    </source>
</evidence>
<name>A0ABN7YFX7_9BURK</name>
<dbReference type="RefSeq" id="WP_224041355.1">
    <property type="nucleotide sequence ID" value="NZ_CAJZAH010000002.1"/>
</dbReference>
<evidence type="ECO:0000259" key="1">
    <source>
        <dbReference type="Pfam" id="PF23961"/>
    </source>
</evidence>
<feature type="domain" description="Phage neck terminator protein gp12-like" evidence="1">
    <location>
        <begin position="5"/>
        <end position="154"/>
    </location>
</feature>